<feature type="signal peptide" evidence="2">
    <location>
        <begin position="1"/>
        <end position="22"/>
    </location>
</feature>
<reference evidence="3" key="1">
    <citation type="journal article" date="2020" name="Stud. Mycol.">
        <title>101 Dothideomycetes genomes: a test case for predicting lifestyles and emergence of pathogens.</title>
        <authorList>
            <person name="Haridas S."/>
            <person name="Albert R."/>
            <person name="Binder M."/>
            <person name="Bloem J."/>
            <person name="Labutti K."/>
            <person name="Salamov A."/>
            <person name="Andreopoulos B."/>
            <person name="Baker S."/>
            <person name="Barry K."/>
            <person name="Bills G."/>
            <person name="Bluhm B."/>
            <person name="Cannon C."/>
            <person name="Castanera R."/>
            <person name="Culley D."/>
            <person name="Daum C."/>
            <person name="Ezra D."/>
            <person name="Gonzalez J."/>
            <person name="Henrissat B."/>
            <person name="Kuo A."/>
            <person name="Liang C."/>
            <person name="Lipzen A."/>
            <person name="Lutzoni F."/>
            <person name="Magnuson J."/>
            <person name="Mondo S."/>
            <person name="Nolan M."/>
            <person name="Ohm R."/>
            <person name="Pangilinan J."/>
            <person name="Park H.-J."/>
            <person name="Ramirez L."/>
            <person name="Alfaro M."/>
            <person name="Sun H."/>
            <person name="Tritt A."/>
            <person name="Yoshinaga Y."/>
            <person name="Zwiers L.-H."/>
            <person name="Turgeon B."/>
            <person name="Goodwin S."/>
            <person name="Spatafora J."/>
            <person name="Crous P."/>
            <person name="Grigoriev I."/>
        </authorList>
    </citation>
    <scope>NUCLEOTIDE SEQUENCE</scope>
    <source>
        <strain evidence="3">CBS 125425</strain>
    </source>
</reference>
<dbReference type="EMBL" id="ML996123">
    <property type="protein sequence ID" value="KAF2736645.1"/>
    <property type="molecule type" value="Genomic_DNA"/>
</dbReference>
<comment type="caution">
    <text evidence="3">The sequence shown here is derived from an EMBL/GenBank/DDBJ whole genome shotgun (WGS) entry which is preliminary data.</text>
</comment>
<evidence type="ECO:0000256" key="2">
    <source>
        <dbReference type="SAM" id="SignalP"/>
    </source>
</evidence>
<feature type="chain" id="PRO_5040222006" description="HFB protein" evidence="2">
    <location>
        <begin position="23"/>
        <end position="193"/>
    </location>
</feature>
<proteinExistence type="predicted"/>
<accession>A0A9P4R435</accession>
<dbReference type="AlphaFoldDB" id="A0A9P4R435"/>
<feature type="region of interest" description="Disordered" evidence="1">
    <location>
        <begin position="137"/>
        <end position="171"/>
    </location>
</feature>
<sequence>MKYATILAFAVGAIALPQEASSITSAPASAASAALTPQVSCALACDPADVTCQASCLGIARPNSSQAVETTECAEKCDQGDGSPEATEKYSQCVQSCISNFFPSSQTALAPAAGSAGASSAASGGASATGAAASAASSGASQAPSGTGAEATGASGTPTGAASPSSTTGAANSNHVQAAGAGIAGLVLALFAL</sequence>
<dbReference type="OrthoDB" id="5597238at2759"/>
<evidence type="ECO:0000256" key="1">
    <source>
        <dbReference type="SAM" id="MobiDB-lite"/>
    </source>
</evidence>
<organism evidence="3 4">
    <name type="scientific">Polyplosphaeria fusca</name>
    <dbReference type="NCBI Taxonomy" id="682080"/>
    <lineage>
        <taxon>Eukaryota</taxon>
        <taxon>Fungi</taxon>
        <taxon>Dikarya</taxon>
        <taxon>Ascomycota</taxon>
        <taxon>Pezizomycotina</taxon>
        <taxon>Dothideomycetes</taxon>
        <taxon>Pleosporomycetidae</taxon>
        <taxon>Pleosporales</taxon>
        <taxon>Tetraplosphaeriaceae</taxon>
        <taxon>Polyplosphaeria</taxon>
    </lineage>
</organism>
<keyword evidence="4" id="KW-1185">Reference proteome</keyword>
<protein>
    <recommendedName>
        <fullName evidence="5">HFB protein</fullName>
    </recommendedName>
</protein>
<keyword evidence="2" id="KW-0732">Signal</keyword>
<evidence type="ECO:0000313" key="4">
    <source>
        <dbReference type="Proteomes" id="UP000799444"/>
    </source>
</evidence>
<evidence type="ECO:0000313" key="3">
    <source>
        <dbReference type="EMBL" id="KAF2736645.1"/>
    </source>
</evidence>
<gene>
    <name evidence="3" type="ORF">EJ04DRAFT_510948</name>
</gene>
<dbReference type="Proteomes" id="UP000799444">
    <property type="component" value="Unassembled WGS sequence"/>
</dbReference>
<name>A0A9P4R435_9PLEO</name>
<evidence type="ECO:0008006" key="5">
    <source>
        <dbReference type="Google" id="ProtNLM"/>
    </source>
</evidence>